<keyword evidence="5" id="KW-1185">Reference proteome</keyword>
<keyword evidence="1" id="KW-0175">Coiled coil</keyword>
<feature type="domain" description="KIB1-4 beta-propeller" evidence="2">
    <location>
        <begin position="168"/>
        <end position="318"/>
    </location>
</feature>
<sequence>MIDWSMLPNEVLLMIAVRLYSDLELLHFRSTCKSWRSSISVADDNPLPSRPLITDMTEQEDAAAAARAVAEAEFAIAKAEEAARVAEEAEAEAEAAFIFAKAAKKALKFMMRSQTREVLSHTSFFRVSSSNQGWLIKCDTAGLTYGEKFDFLESAVTGRFRYWNGVIWSRIKDQVARFCDIMIHRGLAYALDSNGIVWWISSSFDIFRYGPSLYENITNDSCRDLTLVECYIVDLIHDDVGITRCELSQRNYYTKTVGFKVYKVDEELKKWVQVQSGGDNALVMATDTCFSVSPHEFNGYLPNSIYLSDEDEYEISMFKLDECSIMTSSGYSQTCFQMFVPRFH</sequence>
<dbReference type="InterPro" id="IPR005174">
    <property type="entry name" value="KIB1-4_b-propeller"/>
</dbReference>
<dbReference type="InterPro" id="IPR051304">
    <property type="entry name" value="SCF_F-box_domain"/>
</dbReference>
<feature type="coiled-coil region" evidence="1">
    <location>
        <begin position="62"/>
        <end position="96"/>
    </location>
</feature>
<name>V4M7C7_EUTSA</name>
<dbReference type="InterPro" id="IPR001810">
    <property type="entry name" value="F-box_dom"/>
</dbReference>
<evidence type="ECO:0000256" key="1">
    <source>
        <dbReference type="SAM" id="Coils"/>
    </source>
</evidence>
<accession>V4M7C7</accession>
<feature type="domain" description="F-box" evidence="3">
    <location>
        <begin position="4"/>
        <end position="39"/>
    </location>
</feature>
<dbReference type="Pfam" id="PF12937">
    <property type="entry name" value="F-box-like"/>
    <property type="match status" value="1"/>
</dbReference>
<evidence type="ECO:0000313" key="4">
    <source>
        <dbReference type="EMBL" id="ESQ50942.1"/>
    </source>
</evidence>
<dbReference type="EMBL" id="KI517392">
    <property type="protein sequence ID" value="ESQ50942.1"/>
    <property type="molecule type" value="Genomic_DNA"/>
</dbReference>
<evidence type="ECO:0008006" key="6">
    <source>
        <dbReference type="Google" id="ProtNLM"/>
    </source>
</evidence>
<proteinExistence type="predicted"/>
<dbReference type="Pfam" id="PF03478">
    <property type="entry name" value="Beta-prop_KIB1-4"/>
    <property type="match status" value="1"/>
</dbReference>
<dbReference type="PANTHER" id="PTHR47123">
    <property type="entry name" value="F-BOX PROTEIN SKIP23"/>
    <property type="match status" value="1"/>
</dbReference>
<dbReference type="Proteomes" id="UP000030689">
    <property type="component" value="Unassembled WGS sequence"/>
</dbReference>
<dbReference type="CDD" id="cd09917">
    <property type="entry name" value="F-box_SF"/>
    <property type="match status" value="1"/>
</dbReference>
<evidence type="ECO:0000259" key="3">
    <source>
        <dbReference type="Pfam" id="PF12937"/>
    </source>
</evidence>
<reference evidence="4 5" key="1">
    <citation type="journal article" date="2013" name="Front. Plant Sci.">
        <title>The Reference Genome of the Halophytic Plant Eutrema salsugineum.</title>
        <authorList>
            <person name="Yang R."/>
            <person name="Jarvis D.E."/>
            <person name="Chen H."/>
            <person name="Beilstein M.A."/>
            <person name="Grimwood J."/>
            <person name="Jenkins J."/>
            <person name="Shu S."/>
            <person name="Prochnik S."/>
            <person name="Xin M."/>
            <person name="Ma C."/>
            <person name="Schmutz J."/>
            <person name="Wing R.A."/>
            <person name="Mitchell-Olds T."/>
            <person name="Schumaker K.S."/>
            <person name="Wang X."/>
        </authorList>
    </citation>
    <scope>NUCLEOTIDE SEQUENCE [LARGE SCALE GENOMIC DNA]</scope>
</reference>
<dbReference type="Gene3D" id="1.20.1280.50">
    <property type="match status" value="1"/>
</dbReference>
<dbReference type="Gramene" id="ESQ50942">
    <property type="protein sequence ID" value="ESQ50942"/>
    <property type="gene ID" value="EUTSA_v10023087mg"/>
</dbReference>
<organism evidence="4 5">
    <name type="scientific">Eutrema salsugineum</name>
    <name type="common">Saltwater cress</name>
    <name type="synonym">Sisymbrium salsugineum</name>
    <dbReference type="NCBI Taxonomy" id="72664"/>
    <lineage>
        <taxon>Eukaryota</taxon>
        <taxon>Viridiplantae</taxon>
        <taxon>Streptophyta</taxon>
        <taxon>Embryophyta</taxon>
        <taxon>Tracheophyta</taxon>
        <taxon>Spermatophyta</taxon>
        <taxon>Magnoliopsida</taxon>
        <taxon>eudicotyledons</taxon>
        <taxon>Gunneridae</taxon>
        <taxon>Pentapetalae</taxon>
        <taxon>rosids</taxon>
        <taxon>malvids</taxon>
        <taxon>Brassicales</taxon>
        <taxon>Brassicaceae</taxon>
        <taxon>Eutremeae</taxon>
        <taxon>Eutrema</taxon>
    </lineage>
</organism>
<dbReference type="PANTHER" id="PTHR47123:SF25">
    <property type="entry name" value="F-BOX PROTEIN"/>
    <property type="match status" value="1"/>
</dbReference>
<dbReference type="SUPFAM" id="SSF81383">
    <property type="entry name" value="F-box domain"/>
    <property type="match status" value="1"/>
</dbReference>
<protein>
    <recommendedName>
        <fullName evidence="6">F-box domain-containing protein</fullName>
    </recommendedName>
</protein>
<evidence type="ECO:0000259" key="2">
    <source>
        <dbReference type="Pfam" id="PF03478"/>
    </source>
</evidence>
<dbReference type="AlphaFoldDB" id="V4M7C7"/>
<gene>
    <name evidence="4" type="ORF">EUTSA_v10023087mg</name>
</gene>
<dbReference type="InterPro" id="IPR036047">
    <property type="entry name" value="F-box-like_dom_sf"/>
</dbReference>
<evidence type="ECO:0000313" key="5">
    <source>
        <dbReference type="Proteomes" id="UP000030689"/>
    </source>
</evidence>
<dbReference type="KEGG" id="eus:EUTSA_v10023087mg"/>